<organism evidence="4 5">
    <name type="scientific">Streptomyces marokkonensis</name>
    <dbReference type="NCBI Taxonomy" id="324855"/>
    <lineage>
        <taxon>Bacteria</taxon>
        <taxon>Bacillati</taxon>
        <taxon>Actinomycetota</taxon>
        <taxon>Actinomycetes</taxon>
        <taxon>Kitasatosporales</taxon>
        <taxon>Streptomycetaceae</taxon>
        <taxon>Streptomyces</taxon>
    </lineage>
</organism>
<evidence type="ECO:0000256" key="1">
    <source>
        <dbReference type="ARBA" id="ARBA00022741"/>
    </source>
</evidence>
<dbReference type="Pfam" id="PF00196">
    <property type="entry name" value="GerE"/>
    <property type="match status" value="1"/>
</dbReference>
<dbReference type="RefSeq" id="WP_388241844.1">
    <property type="nucleotide sequence ID" value="NZ_JBHVZQ010000078.1"/>
</dbReference>
<dbReference type="Pfam" id="PF13191">
    <property type="entry name" value="AAA_16"/>
    <property type="match status" value="1"/>
</dbReference>
<evidence type="ECO:0000256" key="2">
    <source>
        <dbReference type="ARBA" id="ARBA00022840"/>
    </source>
</evidence>
<evidence type="ECO:0000313" key="5">
    <source>
        <dbReference type="Proteomes" id="UP001601627"/>
    </source>
</evidence>
<dbReference type="InterPro" id="IPR011990">
    <property type="entry name" value="TPR-like_helical_dom_sf"/>
</dbReference>
<feature type="domain" description="HTH luxR-type" evidence="3">
    <location>
        <begin position="906"/>
        <end position="971"/>
    </location>
</feature>
<keyword evidence="1" id="KW-0547">Nucleotide-binding</keyword>
<accession>A0ABW6QI83</accession>
<dbReference type="EMBL" id="JBHVZQ010000078">
    <property type="protein sequence ID" value="MFF1278947.1"/>
    <property type="molecule type" value="Genomic_DNA"/>
</dbReference>
<keyword evidence="2" id="KW-0067">ATP-binding</keyword>
<dbReference type="Proteomes" id="UP001601627">
    <property type="component" value="Unassembled WGS sequence"/>
</dbReference>
<sequence>MSDSRGSTTTVLLERESALEQATAALRRAAAGQGSSLVVQGPMGVGRSAFLDSLATLAREQGHLLLRAQASAAEEWFRLGVVRQLVDSLRAIAPPEDFARWLRKAAGSLPGGTPAAVPPDGPVTTRPPWSALTWQQAPRWLAALLGSITEDRPVVLMVDDLQWTDTESLRALALPLVQRARRPVLFVFSVLPGDVRGNRQHVRDLLAPSPGTAGPSCDAGSHACADPPHHRTVELSALGPDSVRLLVEQAFRETTDAAFLDTVSVRSGGNPLLLRTLLDEAHYLRLRPTEAHAAVAATLRPERVRQRLDAFFRSQPDHVRRAAYALTVLGTAADAPFVAHLAELDDAGLSEAIDVLRRAGLVDPRECRLTSGTVLRDLLEENMPAEERTAMRGVAAELLHRTGHPAELAAEQLMGAISLHGPEAAQILRTAADSALRRGSPRDAARYLRRALLDSSLSGRDRALLLIDLATAERSFATAASLRHVVEAVPLLDSVRERADAIARLGPLQMDPPAFRIDTIRAAVAEELGRSGTDDWVERELALRLEAREHILSAQDPAHIQRALRRFRDLGPSPRLATTGERELVTSLMHIAFVANAAPAEQLTRLCTRLLEQEPPTPEHVHTTVPLVVNILSGAEQVEGAANWLREANRLAQRRGGDVEQAVIRCEQALVALADGQRAYAQEKIIQADALAGPETSGLPTVCAAVLAIVAMNTGRPELAEQILTQHRLHAENQHLAALLHVARGSLAARRDEPRTALDHYRTAGRHTERIGWLNPVVLPWSSCVALMHHRLGEHEDAVAAAQLEVGRSRAWGSDSRLGRSLIVLGRVTPGRQGPEVLEEAVALLEKGSNTYDLCRALYALATRQETSRSRRASALERVQQLVEEHDIPELADKVRGKLTKKAGNYGRAGIRLTPSERKVARLAATGLSNSEISGQLGTSSRMVEKHLTNSYRKLGITGRPELRAALKKLDGEQPS</sequence>
<reference evidence="4 5" key="1">
    <citation type="submission" date="2024-09" db="EMBL/GenBank/DDBJ databases">
        <title>The Natural Products Discovery Center: Release of the First 8490 Sequenced Strains for Exploring Actinobacteria Biosynthetic Diversity.</title>
        <authorList>
            <person name="Kalkreuter E."/>
            <person name="Kautsar S.A."/>
            <person name="Yang D."/>
            <person name="Bader C.D."/>
            <person name="Teijaro C.N."/>
            <person name="Fluegel L."/>
            <person name="Davis C.M."/>
            <person name="Simpson J.R."/>
            <person name="Lauterbach L."/>
            <person name="Steele A.D."/>
            <person name="Gui C."/>
            <person name="Meng S."/>
            <person name="Li G."/>
            <person name="Viehrig K."/>
            <person name="Ye F."/>
            <person name="Su P."/>
            <person name="Kiefer A.F."/>
            <person name="Nichols A."/>
            <person name="Cepeda A.J."/>
            <person name="Yan W."/>
            <person name="Fan B."/>
            <person name="Jiang Y."/>
            <person name="Adhikari A."/>
            <person name="Zheng C.-J."/>
            <person name="Schuster L."/>
            <person name="Cowan T.M."/>
            <person name="Smanski M.J."/>
            <person name="Chevrette M.G."/>
            <person name="De Carvalho L.P.S."/>
            <person name="Shen B."/>
        </authorList>
    </citation>
    <scope>NUCLEOTIDE SEQUENCE [LARGE SCALE GENOMIC DNA]</scope>
    <source>
        <strain evidence="4 5">NPDC058328</strain>
    </source>
</reference>
<dbReference type="InterPro" id="IPR041664">
    <property type="entry name" value="AAA_16"/>
</dbReference>
<dbReference type="InterPro" id="IPR016032">
    <property type="entry name" value="Sig_transdc_resp-reg_C-effctor"/>
</dbReference>
<protein>
    <submittedName>
        <fullName evidence="4">AAA family ATPase</fullName>
    </submittedName>
</protein>
<evidence type="ECO:0000313" key="4">
    <source>
        <dbReference type="EMBL" id="MFF1278947.1"/>
    </source>
</evidence>
<dbReference type="PROSITE" id="PS50043">
    <property type="entry name" value="HTH_LUXR_2"/>
    <property type="match status" value="1"/>
</dbReference>
<gene>
    <name evidence="4" type="ORF">ACFVZC_37215</name>
</gene>
<dbReference type="SUPFAM" id="SSF46894">
    <property type="entry name" value="C-terminal effector domain of the bipartite response regulators"/>
    <property type="match status" value="1"/>
</dbReference>
<dbReference type="PANTHER" id="PTHR16305">
    <property type="entry name" value="TESTICULAR SOLUBLE ADENYLYL CYCLASE"/>
    <property type="match status" value="1"/>
</dbReference>
<dbReference type="SUPFAM" id="SSF48452">
    <property type="entry name" value="TPR-like"/>
    <property type="match status" value="1"/>
</dbReference>
<evidence type="ECO:0000259" key="3">
    <source>
        <dbReference type="PROSITE" id="PS50043"/>
    </source>
</evidence>
<dbReference type="Gene3D" id="1.10.10.10">
    <property type="entry name" value="Winged helix-like DNA-binding domain superfamily/Winged helix DNA-binding domain"/>
    <property type="match status" value="1"/>
</dbReference>
<dbReference type="CDD" id="cd06170">
    <property type="entry name" value="LuxR_C_like"/>
    <property type="match status" value="1"/>
</dbReference>
<name>A0ABW6QI83_9ACTN</name>
<dbReference type="Gene3D" id="1.25.40.10">
    <property type="entry name" value="Tetratricopeptide repeat domain"/>
    <property type="match status" value="1"/>
</dbReference>
<dbReference type="PANTHER" id="PTHR16305:SF35">
    <property type="entry name" value="TRANSCRIPTIONAL ACTIVATOR DOMAIN"/>
    <property type="match status" value="1"/>
</dbReference>
<dbReference type="InterPro" id="IPR000792">
    <property type="entry name" value="Tscrpt_reg_LuxR_C"/>
</dbReference>
<dbReference type="SUPFAM" id="SSF52540">
    <property type="entry name" value="P-loop containing nucleoside triphosphate hydrolases"/>
    <property type="match status" value="1"/>
</dbReference>
<keyword evidence="5" id="KW-1185">Reference proteome</keyword>
<dbReference type="SMART" id="SM00421">
    <property type="entry name" value="HTH_LUXR"/>
    <property type="match status" value="1"/>
</dbReference>
<proteinExistence type="predicted"/>
<dbReference type="InterPro" id="IPR027417">
    <property type="entry name" value="P-loop_NTPase"/>
</dbReference>
<comment type="caution">
    <text evidence="4">The sequence shown here is derived from an EMBL/GenBank/DDBJ whole genome shotgun (WGS) entry which is preliminary data.</text>
</comment>
<dbReference type="PRINTS" id="PR00038">
    <property type="entry name" value="HTHLUXR"/>
</dbReference>
<dbReference type="InterPro" id="IPR036388">
    <property type="entry name" value="WH-like_DNA-bd_sf"/>
</dbReference>